<evidence type="ECO:0000256" key="1">
    <source>
        <dbReference type="ARBA" id="ARBA00004141"/>
    </source>
</evidence>
<keyword evidence="5" id="KW-0040">ANK repeat</keyword>
<evidence type="ECO:0000313" key="9">
    <source>
        <dbReference type="EMBL" id="CAD8852290.1"/>
    </source>
</evidence>
<feature type="region of interest" description="Disordered" evidence="6">
    <location>
        <begin position="784"/>
        <end position="812"/>
    </location>
</feature>
<feature type="transmembrane region" description="Helical" evidence="7">
    <location>
        <begin position="591"/>
        <end position="610"/>
    </location>
</feature>
<evidence type="ECO:0000256" key="7">
    <source>
        <dbReference type="SAM" id="Phobius"/>
    </source>
</evidence>
<dbReference type="GO" id="GO:0005216">
    <property type="term" value="F:monoatomic ion channel activity"/>
    <property type="evidence" value="ECO:0007669"/>
    <property type="project" value="InterPro"/>
</dbReference>
<keyword evidence="3 7" id="KW-1133">Transmembrane helix</keyword>
<dbReference type="EMBL" id="HBFQ01037712">
    <property type="protein sequence ID" value="CAD8852290.1"/>
    <property type="molecule type" value="Transcribed_RNA"/>
</dbReference>
<dbReference type="PANTHER" id="PTHR46224:SF64">
    <property type="entry name" value="IQ MOTIF AND ANKYRIN REPEAT DOMAIN-CONTAINING PROTEIN 1"/>
    <property type="match status" value="1"/>
</dbReference>
<dbReference type="GO" id="GO:0016020">
    <property type="term" value="C:membrane"/>
    <property type="evidence" value="ECO:0007669"/>
    <property type="project" value="UniProtKB-SubCell"/>
</dbReference>
<feature type="transmembrane region" description="Helical" evidence="7">
    <location>
        <begin position="475"/>
        <end position="493"/>
    </location>
</feature>
<name>A0A7S1F9S1_NOCSC</name>
<reference evidence="9" key="1">
    <citation type="submission" date="2021-01" db="EMBL/GenBank/DDBJ databases">
        <authorList>
            <person name="Corre E."/>
            <person name="Pelletier E."/>
            <person name="Niang G."/>
            <person name="Scheremetjew M."/>
            <person name="Finn R."/>
            <person name="Kale V."/>
            <person name="Holt S."/>
            <person name="Cochrane G."/>
            <person name="Meng A."/>
            <person name="Brown T."/>
            <person name="Cohen L."/>
        </authorList>
    </citation>
    <scope>NUCLEOTIDE SEQUENCE</scope>
</reference>
<feature type="domain" description="Ion transport" evidence="8">
    <location>
        <begin position="450"/>
        <end position="693"/>
    </location>
</feature>
<dbReference type="Pfam" id="PF00520">
    <property type="entry name" value="Ion_trans"/>
    <property type="match status" value="1"/>
</dbReference>
<dbReference type="PROSITE" id="PS50297">
    <property type="entry name" value="ANK_REP_REGION"/>
    <property type="match status" value="1"/>
</dbReference>
<proteinExistence type="predicted"/>
<dbReference type="InterPro" id="IPR005821">
    <property type="entry name" value="Ion_trans_dom"/>
</dbReference>
<keyword evidence="2 7" id="KW-0812">Transmembrane</keyword>
<feature type="repeat" description="ANK" evidence="5">
    <location>
        <begin position="176"/>
        <end position="208"/>
    </location>
</feature>
<comment type="subcellular location">
    <subcellularLocation>
        <location evidence="1">Membrane</location>
        <topology evidence="1">Multi-pass membrane protein</topology>
    </subcellularLocation>
</comment>
<feature type="transmembrane region" description="Helical" evidence="7">
    <location>
        <begin position="444"/>
        <end position="463"/>
    </location>
</feature>
<evidence type="ECO:0000256" key="6">
    <source>
        <dbReference type="SAM" id="MobiDB-lite"/>
    </source>
</evidence>
<accession>A0A7S1F9S1</accession>
<evidence type="ECO:0000256" key="5">
    <source>
        <dbReference type="PROSITE-ProRule" id="PRU00023"/>
    </source>
</evidence>
<dbReference type="PROSITE" id="PS50088">
    <property type="entry name" value="ANK_REPEAT"/>
    <property type="match status" value="1"/>
</dbReference>
<dbReference type="InterPro" id="IPR036770">
    <property type="entry name" value="Ankyrin_rpt-contain_sf"/>
</dbReference>
<dbReference type="Gene3D" id="1.25.40.20">
    <property type="entry name" value="Ankyrin repeat-containing domain"/>
    <property type="match status" value="1"/>
</dbReference>
<feature type="compositionally biased region" description="Polar residues" evidence="6">
    <location>
        <begin position="784"/>
        <end position="800"/>
    </location>
</feature>
<dbReference type="SMART" id="SM00248">
    <property type="entry name" value="ANK"/>
    <property type="match status" value="5"/>
</dbReference>
<evidence type="ECO:0000256" key="4">
    <source>
        <dbReference type="ARBA" id="ARBA00023136"/>
    </source>
</evidence>
<feature type="transmembrane region" description="Helical" evidence="7">
    <location>
        <begin position="663"/>
        <end position="684"/>
    </location>
</feature>
<gene>
    <name evidence="9" type="ORF">NSCI0253_LOCUS26640</name>
</gene>
<protein>
    <recommendedName>
        <fullName evidence="8">Ion transport domain-containing protein</fullName>
    </recommendedName>
</protein>
<dbReference type="PANTHER" id="PTHR46224">
    <property type="entry name" value="ANKYRIN REPEAT FAMILY PROTEIN"/>
    <property type="match status" value="1"/>
</dbReference>
<evidence type="ECO:0000259" key="8">
    <source>
        <dbReference type="Pfam" id="PF00520"/>
    </source>
</evidence>
<dbReference type="Pfam" id="PF12796">
    <property type="entry name" value="Ank_2"/>
    <property type="match status" value="1"/>
</dbReference>
<dbReference type="AlphaFoldDB" id="A0A7S1F9S1"/>
<dbReference type="SUPFAM" id="SSF48403">
    <property type="entry name" value="Ankyrin repeat"/>
    <property type="match status" value="1"/>
</dbReference>
<sequence length="812" mass="91745">MTDEDVSASSSAVPGDQEMSPRLTSAILGLDHGSVVKLTQARADPNHCSKEALTFNNKRFLSHTPLCLAALMNATPLVKALLEARASVDSTYTLHCGAERVEHLFTAGTPAVTHSNIEMLKVLVAHGLDVKQSCPTSQATLLWQAAYTDDVEIAEYLLNRGVDKEKAALFQDDRSLAHTPLHIAAKFGNHRVVALLLQHGANYDTFDGLRSPLDDAITGGYAQTVVELVGAGAQSDHMWQRTNPVVILSVARGLQRCPDALDEASAPDMWPFFDVSGHLNRFVLSIILPSLFERKPTQSLRYWTLGLEERVERCTFSLRIGTCWQMQDHRSLRAASGPHERVFQQLFRKKHSIESRKKTGTVGLTPFQKFLDHLMPQHKSRDSHIVQAGLLRSRVAEIHNEFRLLLAIVESKGSDVLKTDGCQAIVKYWWDREHMPRRTALHRVWQIVYVGTYGLVLCIQRYGTKDENNNFVWHAWWHVTGGLVLALFVFYVLDVVREMAQFLGYHSVGFFCHYVADWWNWVDFLTIFYTAFTLFSLNRTLIREKMDEVDRQVLAVMIFWRWIHMTKHYVTGTTLGPVVLPILKAAGEIRGFFFVVGVSLVAFFSSYVTLVHEYPLWVIFFSAYRTAIFGDGALEDVQDESGFDFDEGYRVQDDLYNFPTTNAFMSVMAFCLGVVLMNIFIAVLSINYERQYKLAWTSFVRSRATATADMAACARGFDYILWRLFGERCTSSKYHERKDHDHGPSYLWISCDASMLDAEEGGVQQPKTGAMPIHHEMSAAAGDSNTISPAFRPSTATTASLRRGYSNRRSLM</sequence>
<dbReference type="InterPro" id="IPR051616">
    <property type="entry name" value="Cul2-RING_E3_ligase_SR"/>
</dbReference>
<organism evidence="9">
    <name type="scientific">Noctiluca scintillans</name>
    <name type="common">Sea sparkle</name>
    <name type="synonym">Red tide dinoflagellate</name>
    <dbReference type="NCBI Taxonomy" id="2966"/>
    <lineage>
        <taxon>Eukaryota</taxon>
        <taxon>Sar</taxon>
        <taxon>Alveolata</taxon>
        <taxon>Dinophyceae</taxon>
        <taxon>Noctilucales</taxon>
        <taxon>Noctilucaceae</taxon>
        <taxon>Noctiluca</taxon>
    </lineage>
</organism>
<keyword evidence="4 7" id="KW-0472">Membrane</keyword>
<feature type="transmembrane region" description="Helical" evidence="7">
    <location>
        <begin position="518"/>
        <end position="537"/>
    </location>
</feature>
<evidence type="ECO:0000256" key="3">
    <source>
        <dbReference type="ARBA" id="ARBA00022989"/>
    </source>
</evidence>
<evidence type="ECO:0000256" key="2">
    <source>
        <dbReference type="ARBA" id="ARBA00022692"/>
    </source>
</evidence>
<dbReference type="InterPro" id="IPR002110">
    <property type="entry name" value="Ankyrin_rpt"/>
</dbReference>